<dbReference type="InParanoid" id="A0A5K4FDN4"/>
<feature type="domain" description="PCI" evidence="8">
    <location>
        <begin position="199"/>
        <end position="366"/>
    </location>
</feature>
<dbReference type="Proteomes" id="UP000008854">
    <property type="component" value="Unassembled WGS sequence"/>
</dbReference>
<keyword evidence="6" id="KW-0736">Signalosome</keyword>
<dbReference type="STRING" id="6183.A0A5K4FDN4"/>
<dbReference type="SUPFAM" id="SSF46785">
    <property type="entry name" value="Winged helix' DNA-binding domain"/>
    <property type="match status" value="1"/>
</dbReference>
<evidence type="ECO:0000256" key="1">
    <source>
        <dbReference type="ARBA" id="ARBA00004123"/>
    </source>
</evidence>
<evidence type="ECO:0000256" key="6">
    <source>
        <dbReference type="ARBA" id="ARBA00022790"/>
    </source>
</evidence>
<sequence>MVSGSLSNFSSAVNKTAGSANALCELVEKSQEFLIRNVHSLDFILDDFDIAKFGILHAAVIHAKYISQSVVDKEWLVIQTQNLFNLCNSESLQKIPSYVRVISHEFTNCLINMGIPHKGISCMVTAIHKLQKCPGYLTPLHCDLCQLGLAARMFSPTLSILDINILEIDKSSTALEAKDYLLYFYYGGMIYGAVKNWERSLHFFELCLIIPAVSSSCILIEAAKKIILISLILHGKFSTVLETPAAYFMSPRPWKCYCQPYLELATAFRSNNPEDLTNFVDLHRELFTADFNFGLVKQVIKCHGKFRIQSLTKTFMTLSLTDVAMRIKLSGTQEAEKQILDMIKSKAIFANIDQQSGTVHFLDDPEQYDSIKMLRILQEKITECVNLEKHFMQLTDRLVTNPNYAKRMIELETKAAKSAGQY</sequence>
<evidence type="ECO:0000256" key="7">
    <source>
        <dbReference type="ARBA" id="ARBA00023242"/>
    </source>
</evidence>
<dbReference type="PROSITE" id="PS50250">
    <property type="entry name" value="PCI"/>
    <property type="match status" value="1"/>
</dbReference>
<dbReference type="Pfam" id="PF22788">
    <property type="entry name" value="COP9_hel_rpt"/>
    <property type="match status" value="1"/>
</dbReference>
<dbReference type="InterPro" id="IPR036390">
    <property type="entry name" value="WH_DNA-bd_sf"/>
</dbReference>
<evidence type="ECO:0000256" key="3">
    <source>
        <dbReference type="ARBA" id="ARBA00007084"/>
    </source>
</evidence>
<dbReference type="InterPro" id="IPR050756">
    <property type="entry name" value="CSN3"/>
</dbReference>
<evidence type="ECO:0000256" key="4">
    <source>
        <dbReference type="ARBA" id="ARBA00014878"/>
    </source>
</evidence>
<evidence type="ECO:0000256" key="5">
    <source>
        <dbReference type="ARBA" id="ARBA00022490"/>
    </source>
</evidence>
<dbReference type="AlphaFoldDB" id="A0A5K4FDN4"/>
<dbReference type="PANTHER" id="PTHR10758:SF1">
    <property type="entry name" value="COP9 SIGNALOSOME COMPLEX SUBUNIT 3"/>
    <property type="match status" value="1"/>
</dbReference>
<dbReference type="GO" id="GO:0005737">
    <property type="term" value="C:cytoplasm"/>
    <property type="evidence" value="ECO:0007669"/>
    <property type="project" value="UniProtKB-SubCell"/>
</dbReference>
<protein>
    <recommendedName>
        <fullName evidence="4">COP9 signalosome complex subunit 3</fullName>
    </recommendedName>
</protein>
<reference evidence="9" key="1">
    <citation type="journal article" date="2012" name="PLoS Negl. Trop. Dis.">
        <title>A systematically improved high quality genome and transcriptome of the human blood fluke Schistosoma mansoni.</title>
        <authorList>
            <person name="Protasio A.V."/>
            <person name="Tsai I.J."/>
            <person name="Babbage A."/>
            <person name="Nichol S."/>
            <person name="Hunt M."/>
            <person name="Aslett M.A."/>
            <person name="De Silva N."/>
            <person name="Velarde G.S."/>
            <person name="Anderson T.J."/>
            <person name="Clark R.C."/>
            <person name="Davidson C."/>
            <person name="Dillon G.P."/>
            <person name="Holroyd N.E."/>
            <person name="LoVerde P.T."/>
            <person name="Lloyd C."/>
            <person name="McQuillan J."/>
            <person name="Oliveira G."/>
            <person name="Otto T.D."/>
            <person name="Parker-Manuel S.J."/>
            <person name="Quail M.A."/>
            <person name="Wilson R.A."/>
            <person name="Zerlotini A."/>
            <person name="Dunne D.W."/>
            <person name="Berriman M."/>
        </authorList>
    </citation>
    <scope>NUCLEOTIDE SEQUENCE [LARGE SCALE GENOMIC DNA]</scope>
    <source>
        <strain evidence="9">Puerto Rican</strain>
    </source>
</reference>
<dbReference type="GO" id="GO:0006511">
    <property type="term" value="P:ubiquitin-dependent protein catabolic process"/>
    <property type="evidence" value="ECO:0007669"/>
    <property type="project" value="TreeGrafter"/>
</dbReference>
<dbReference type="InterPro" id="IPR000717">
    <property type="entry name" value="PCI_dom"/>
</dbReference>
<keyword evidence="9" id="KW-1185">Reference proteome</keyword>
<dbReference type="InterPro" id="IPR055089">
    <property type="entry name" value="COP9_N"/>
</dbReference>
<dbReference type="GO" id="GO:0008180">
    <property type="term" value="C:COP9 signalosome"/>
    <property type="evidence" value="ECO:0007669"/>
    <property type="project" value="UniProtKB-KW"/>
</dbReference>
<keyword evidence="7" id="KW-0539">Nucleus</keyword>
<dbReference type="PANTHER" id="PTHR10758">
    <property type="entry name" value="26S PROTEASOME NON-ATPASE REGULATORY SUBUNIT 3/COP9 SIGNALOSOME COMPLEX SUBUNIT 3"/>
    <property type="match status" value="1"/>
</dbReference>
<evidence type="ECO:0000259" key="8">
    <source>
        <dbReference type="PROSITE" id="PS50250"/>
    </source>
</evidence>
<dbReference type="Pfam" id="PF01399">
    <property type="entry name" value="PCI"/>
    <property type="match status" value="1"/>
</dbReference>
<proteinExistence type="inferred from homology"/>
<evidence type="ECO:0000313" key="10">
    <source>
        <dbReference type="WBParaSite" id="Smp_345570.1"/>
    </source>
</evidence>
<evidence type="ECO:0000256" key="2">
    <source>
        <dbReference type="ARBA" id="ARBA00004496"/>
    </source>
</evidence>
<dbReference type="WBParaSite" id="Smp_345570.1">
    <property type="protein sequence ID" value="Smp_345570.1"/>
    <property type="gene ID" value="Smp_345570"/>
</dbReference>
<comment type="subcellular location">
    <subcellularLocation>
        <location evidence="2">Cytoplasm</location>
    </subcellularLocation>
    <subcellularLocation>
        <location evidence="1">Nucleus</location>
    </subcellularLocation>
</comment>
<keyword evidence="5" id="KW-0963">Cytoplasm</keyword>
<reference evidence="10" key="2">
    <citation type="submission" date="2019-11" db="UniProtKB">
        <authorList>
            <consortium name="WormBaseParasite"/>
        </authorList>
    </citation>
    <scope>IDENTIFICATION</scope>
    <source>
        <strain evidence="10">Puerto Rican</strain>
    </source>
</reference>
<dbReference type="SMART" id="SM00088">
    <property type="entry name" value="PINT"/>
    <property type="match status" value="1"/>
</dbReference>
<name>A0A5K4FDN4_SCHMA</name>
<dbReference type="FunCoup" id="A0A5K4FDN4">
    <property type="interactions" value="2434"/>
</dbReference>
<comment type="similarity">
    <text evidence="3">Belongs to the CSN3 family.</text>
</comment>
<evidence type="ECO:0000313" key="9">
    <source>
        <dbReference type="Proteomes" id="UP000008854"/>
    </source>
</evidence>
<organism evidence="9 10">
    <name type="scientific">Schistosoma mansoni</name>
    <name type="common">Blood fluke</name>
    <dbReference type="NCBI Taxonomy" id="6183"/>
    <lineage>
        <taxon>Eukaryota</taxon>
        <taxon>Metazoa</taxon>
        <taxon>Spiralia</taxon>
        <taxon>Lophotrochozoa</taxon>
        <taxon>Platyhelminthes</taxon>
        <taxon>Trematoda</taxon>
        <taxon>Digenea</taxon>
        <taxon>Strigeidida</taxon>
        <taxon>Schistosomatoidea</taxon>
        <taxon>Schistosomatidae</taxon>
        <taxon>Schistosoma</taxon>
    </lineage>
</organism>
<accession>A0A5K4FDN4</accession>